<dbReference type="Proteomes" id="UP001166291">
    <property type="component" value="Unassembled WGS sequence"/>
</dbReference>
<dbReference type="InterPro" id="IPR049517">
    <property type="entry name" value="ACX-like_C"/>
</dbReference>
<gene>
    <name evidence="4" type="ORF">KXJ70_03780</name>
</gene>
<dbReference type="Pfam" id="PF01968">
    <property type="entry name" value="Hydantoinase_A"/>
    <property type="match status" value="1"/>
</dbReference>
<dbReference type="RefSeq" id="WP_219042112.1">
    <property type="nucleotide sequence ID" value="NZ_JAHWDQ010000001.1"/>
</dbReference>
<accession>A0ABS6VNH7</accession>
<organism evidence="4 5">
    <name type="scientific">Zhongshania aquimaris</name>
    <dbReference type="NCBI Taxonomy" id="2857107"/>
    <lineage>
        <taxon>Bacteria</taxon>
        <taxon>Pseudomonadati</taxon>
        <taxon>Pseudomonadota</taxon>
        <taxon>Gammaproteobacteria</taxon>
        <taxon>Cellvibrionales</taxon>
        <taxon>Spongiibacteraceae</taxon>
        <taxon>Zhongshania</taxon>
    </lineage>
</organism>
<dbReference type="Pfam" id="PF05378">
    <property type="entry name" value="Hydant_A_N"/>
    <property type="match status" value="1"/>
</dbReference>
<sequence length="714" mass="78182">MKRIAVDIGGTFTDCFVSWGEQFIQTKALTSHHNLALGFNDALDQACEILTIDRRQLLQSVDSVRYATTLGTNALIERKGPKVGVLITTGFESTIPISRGRGYCDGLSDEQARDMSRAKRPDPLVPISRIRSVKQRMDYRGKILMDLDEADVREKLKQLVDAGVQALVVTLINSVENPEHELRIQEIFEEEFPSSMLGAIPMVLSHQVVGRKGEYVRSSSAIVDAFLHSTMYFAMSALEQNLRENGYTRPMLLVHNSGGMAQLNSTDALKTLHSGPVAGIHAAGQLSLQGDIQNIVCGDMGGTSFDIGLITDGGTKHYDFNPVVDRWRVSLPMVHLVTLGAGGGSIASYDTIFNTVRVGPQSAGSDPGPACYDRGGMNPTVTDADLLLGYLDAENYAKGAIPLNTRRSYQALEDICDEMDISELDAALLIKSMADSEMAAGLVRELNGGGYKASDFVFLAYGGNGPLHACGIADKAGIKKILAPPYSSVFSACGGAGLDQMHIHEKNVSLGFYNKHTRALYSEYSAFNRLVESLEEKGRADLLRQGFREEDIQYSLELDMRYGIQKMEVSIELENRRLKKPQEVLAAIEYMNTDFAKRYGSEIVSPESGVWVSTVRVVSRVDLGTVKFSDLRPPTERLSPPEPVTYRECYFNGHSGAIRTPIYGPDALSKGVEISGPAIVNPGETTYLVEPGWRYVAAAQGAVWFICENDTLEQ</sequence>
<dbReference type="Pfam" id="PF19278">
    <property type="entry name" value="Hydant_A_C"/>
    <property type="match status" value="1"/>
</dbReference>
<evidence type="ECO:0000259" key="1">
    <source>
        <dbReference type="Pfam" id="PF01968"/>
    </source>
</evidence>
<reference evidence="4" key="1">
    <citation type="submission" date="2021-07" db="EMBL/GenBank/DDBJ databases">
        <title>Zhongshania sp. CAU 1632 isolated from seawater.</title>
        <authorList>
            <person name="Kim W."/>
        </authorList>
    </citation>
    <scope>NUCLEOTIDE SEQUENCE</scope>
    <source>
        <strain evidence="4">CAU 1632</strain>
    </source>
</reference>
<feature type="domain" description="Acetophenone carboxylase-like C-terminal" evidence="3">
    <location>
        <begin position="526"/>
        <end position="694"/>
    </location>
</feature>
<keyword evidence="5" id="KW-1185">Reference proteome</keyword>
<name>A0ABS6VNH7_9GAMM</name>
<dbReference type="InterPro" id="IPR008040">
    <property type="entry name" value="Hydant_A_N"/>
</dbReference>
<dbReference type="InterPro" id="IPR002821">
    <property type="entry name" value="Hydantoinase_A"/>
</dbReference>
<evidence type="ECO:0000313" key="4">
    <source>
        <dbReference type="EMBL" id="MBW2939877.1"/>
    </source>
</evidence>
<dbReference type="PANTHER" id="PTHR11365">
    <property type="entry name" value="5-OXOPROLINASE RELATED"/>
    <property type="match status" value="1"/>
</dbReference>
<evidence type="ECO:0000259" key="2">
    <source>
        <dbReference type="Pfam" id="PF05378"/>
    </source>
</evidence>
<evidence type="ECO:0000259" key="3">
    <source>
        <dbReference type="Pfam" id="PF19278"/>
    </source>
</evidence>
<dbReference type="EMBL" id="JAHWDQ010000001">
    <property type="protein sequence ID" value="MBW2939877.1"/>
    <property type="molecule type" value="Genomic_DNA"/>
</dbReference>
<dbReference type="InterPro" id="IPR045079">
    <property type="entry name" value="Oxoprolinase-like"/>
</dbReference>
<feature type="domain" description="Hydantoinase/oxoprolinase N-terminal" evidence="2">
    <location>
        <begin position="3"/>
        <end position="191"/>
    </location>
</feature>
<dbReference type="PANTHER" id="PTHR11365:SF23">
    <property type="entry name" value="HYPOTHETICAL 5-OXOPROLINASE (EUROFUNG)-RELATED"/>
    <property type="match status" value="1"/>
</dbReference>
<feature type="domain" description="Hydantoinase A/oxoprolinase" evidence="1">
    <location>
        <begin position="217"/>
        <end position="496"/>
    </location>
</feature>
<protein>
    <submittedName>
        <fullName evidence="4">Hydantoinase/oxoprolinase family protein</fullName>
    </submittedName>
</protein>
<proteinExistence type="predicted"/>
<comment type="caution">
    <text evidence="4">The sequence shown here is derived from an EMBL/GenBank/DDBJ whole genome shotgun (WGS) entry which is preliminary data.</text>
</comment>
<evidence type="ECO:0000313" key="5">
    <source>
        <dbReference type="Proteomes" id="UP001166291"/>
    </source>
</evidence>